<dbReference type="InterPro" id="IPR012677">
    <property type="entry name" value="Nucleotide-bd_a/b_plait_sf"/>
</dbReference>
<feature type="compositionally biased region" description="Polar residues" evidence="2">
    <location>
        <begin position="301"/>
        <end position="316"/>
    </location>
</feature>
<dbReference type="SUPFAM" id="SSF54928">
    <property type="entry name" value="RNA-binding domain, RBD"/>
    <property type="match status" value="1"/>
</dbReference>
<dbReference type="WBParaSite" id="sdigi.contig232.g6445.t1">
    <property type="protein sequence ID" value="sdigi.contig232.g6445.t1"/>
    <property type="gene ID" value="sdigi.contig232.g6445"/>
</dbReference>
<feature type="region of interest" description="Disordered" evidence="2">
    <location>
        <begin position="1"/>
        <end position="28"/>
    </location>
</feature>
<feature type="compositionally biased region" description="Basic and acidic residues" evidence="2">
    <location>
        <begin position="754"/>
        <end position="764"/>
    </location>
</feature>
<feature type="region of interest" description="Disordered" evidence="2">
    <location>
        <begin position="604"/>
        <end position="633"/>
    </location>
</feature>
<dbReference type="AlphaFoldDB" id="A0A915PSZ5"/>
<proteinExistence type="predicted"/>
<feature type="compositionally biased region" description="Polar residues" evidence="2">
    <location>
        <begin position="112"/>
        <end position="121"/>
    </location>
</feature>
<feature type="region of interest" description="Disordered" evidence="2">
    <location>
        <begin position="301"/>
        <end position="373"/>
    </location>
</feature>
<accession>A0A915PSZ5</accession>
<feature type="compositionally biased region" description="Polar residues" evidence="2">
    <location>
        <begin position="129"/>
        <end position="138"/>
    </location>
</feature>
<feature type="region of interest" description="Disordered" evidence="2">
    <location>
        <begin position="112"/>
        <end position="139"/>
    </location>
</feature>
<evidence type="ECO:0000256" key="2">
    <source>
        <dbReference type="SAM" id="MobiDB-lite"/>
    </source>
</evidence>
<feature type="region of interest" description="Disordered" evidence="2">
    <location>
        <begin position="783"/>
        <end position="802"/>
    </location>
</feature>
<keyword evidence="4" id="KW-1185">Reference proteome</keyword>
<name>A0A915PSZ5_9BILA</name>
<feature type="compositionally biased region" description="Basic and acidic residues" evidence="2">
    <location>
        <begin position="426"/>
        <end position="442"/>
    </location>
</feature>
<feature type="compositionally biased region" description="Basic and acidic residues" evidence="2">
    <location>
        <begin position="693"/>
        <end position="705"/>
    </location>
</feature>
<organism evidence="4 5">
    <name type="scientific">Setaria digitata</name>
    <dbReference type="NCBI Taxonomy" id="48799"/>
    <lineage>
        <taxon>Eukaryota</taxon>
        <taxon>Metazoa</taxon>
        <taxon>Ecdysozoa</taxon>
        <taxon>Nematoda</taxon>
        <taxon>Chromadorea</taxon>
        <taxon>Rhabditida</taxon>
        <taxon>Spirurina</taxon>
        <taxon>Spiruromorpha</taxon>
        <taxon>Filarioidea</taxon>
        <taxon>Setariidae</taxon>
        <taxon>Setaria</taxon>
    </lineage>
</organism>
<evidence type="ECO:0000256" key="1">
    <source>
        <dbReference type="PROSITE-ProRule" id="PRU00176"/>
    </source>
</evidence>
<feature type="compositionally biased region" description="Basic and acidic residues" evidence="2">
    <location>
        <begin position="14"/>
        <end position="26"/>
    </location>
</feature>
<dbReference type="Gene3D" id="3.30.70.330">
    <property type="match status" value="1"/>
</dbReference>
<dbReference type="PROSITE" id="PS50102">
    <property type="entry name" value="RRM"/>
    <property type="match status" value="1"/>
</dbReference>
<feature type="compositionally biased region" description="Polar residues" evidence="2">
    <location>
        <begin position="53"/>
        <end position="66"/>
    </location>
</feature>
<dbReference type="InterPro" id="IPR035979">
    <property type="entry name" value="RBD_domain_sf"/>
</dbReference>
<keyword evidence="1" id="KW-0694">RNA-binding</keyword>
<feature type="domain" description="RRM" evidence="3">
    <location>
        <begin position="179"/>
        <end position="286"/>
    </location>
</feature>
<dbReference type="GO" id="GO:0003723">
    <property type="term" value="F:RNA binding"/>
    <property type="evidence" value="ECO:0007669"/>
    <property type="project" value="UniProtKB-UniRule"/>
</dbReference>
<dbReference type="Proteomes" id="UP000887581">
    <property type="component" value="Unplaced"/>
</dbReference>
<evidence type="ECO:0000313" key="4">
    <source>
        <dbReference type="Proteomes" id="UP000887581"/>
    </source>
</evidence>
<feature type="region of interest" description="Disordered" evidence="2">
    <location>
        <begin position="51"/>
        <end position="82"/>
    </location>
</feature>
<protein>
    <submittedName>
        <fullName evidence="5">RRM domain-containing protein</fullName>
    </submittedName>
</protein>
<reference evidence="5" key="1">
    <citation type="submission" date="2022-11" db="UniProtKB">
        <authorList>
            <consortium name="WormBaseParasite"/>
        </authorList>
    </citation>
    <scope>IDENTIFICATION</scope>
</reference>
<evidence type="ECO:0000259" key="3">
    <source>
        <dbReference type="PROSITE" id="PS50102"/>
    </source>
</evidence>
<feature type="region of interest" description="Disordered" evidence="2">
    <location>
        <begin position="426"/>
        <end position="480"/>
    </location>
</feature>
<feature type="region of interest" description="Disordered" evidence="2">
    <location>
        <begin position="671"/>
        <end position="776"/>
    </location>
</feature>
<evidence type="ECO:0000313" key="5">
    <source>
        <dbReference type="WBParaSite" id="sdigi.contig232.g6445.t1"/>
    </source>
</evidence>
<dbReference type="InterPro" id="IPR000504">
    <property type="entry name" value="RRM_dom"/>
</dbReference>
<sequence>MSAEINRMNGGNPEIHRQQQPLKEETESNVVPTITSTMVKSIIAEETDFFPETTGTTNHPVGTSCPSSGSGCGGKKSKKRQNQKTYSLMDIFDMHKGIGSWADAAADIHTPSYSPSTVQESSEAEKASNVMQHASASQHGDLHQYLNTDGNLRRPPLSLDRATHSRNVDLANLPHRPPFEVKVSNINYKSSDNDLFCFFGGEGNVIPGVKLARSWFCISILAYNVRLEHRSRWFDSVVVNIRSEGQGTRRGTAVVSLASQESLVNALNLNGTELQGRSLRISLQDHQTRPPLLASSRISLQNHQPRPSFASSNVGPNNGYGHYRNSGGSQHEGGYSTLPHPRRGPPPLPYHSYGSEGRTTNLQHCSSYRGRDNRRYDYDSRLFRHPKPGSNQFSPRFANRSCDSYGVTPRPLPLNENHFVHHGVELEHDADRRGPARSRTESIRSNATDATEKHERRKLQLQPRTKPLSSNEEDMPARPTSIFGLAKPVDTYEKEKQVEERLRLENEAFKAAEQRSRKSSERAVSVPASPLLVHAQICGALETPSHDNHENSPPSIEEIVAKSSCESVRNDEKIRTTSVISQSVPNEEQLLEETNPQALAMTATSLAKPSPPPPELPLSATRRQSFSSYPEVSKTLPPAALFRTRNSYSRTFTRSRDSIRSQYTTNKIQTVPVRRGKSGSRRGGPVAAGLVSSREKHFVATRDKIGSSNTGPKIPNGPKQLENGPESEQPISKEEEHEFTVTSTTLATIAKQPWEQHSDQQYSKREKKKQAVAAREMPKYIEPKPFTFSSENKYAPLLDADE</sequence>